<comment type="caution">
    <text evidence="6">The sequence shown here is derived from an EMBL/GenBank/DDBJ whole genome shotgun (WGS) entry which is preliminary data.</text>
</comment>
<feature type="domain" description="Sushi" evidence="5">
    <location>
        <begin position="233"/>
        <end position="285"/>
    </location>
</feature>
<dbReference type="Proteomes" id="UP000616769">
    <property type="component" value="Unassembled WGS sequence"/>
</dbReference>
<dbReference type="SUPFAM" id="SSF57535">
    <property type="entry name" value="Complement control module/SCR domain"/>
    <property type="match status" value="3"/>
</dbReference>
<dbReference type="PROSITE" id="PS50923">
    <property type="entry name" value="SUSHI"/>
    <property type="match status" value="3"/>
</dbReference>
<evidence type="ECO:0000259" key="5">
    <source>
        <dbReference type="PROSITE" id="PS50923"/>
    </source>
</evidence>
<dbReference type="OrthoDB" id="6127264at2759"/>
<dbReference type="InterPro" id="IPR035976">
    <property type="entry name" value="Sushi/SCR/CCP_sf"/>
</dbReference>
<dbReference type="SMART" id="SM00032">
    <property type="entry name" value="CCP"/>
    <property type="match status" value="3"/>
</dbReference>
<accession>A0A132ACJ8</accession>
<comment type="caution">
    <text evidence="4">Lacks conserved residue(s) required for the propagation of feature annotation.</text>
</comment>
<dbReference type="InterPro" id="IPR000436">
    <property type="entry name" value="Sushi_SCR_CCP_dom"/>
</dbReference>
<dbReference type="Gene3D" id="2.10.70.10">
    <property type="entry name" value="Complement Module, domain 1"/>
    <property type="match status" value="3"/>
</dbReference>
<keyword evidence="3 4" id="KW-1015">Disulfide bond</keyword>
<dbReference type="PANTHER" id="PTHR45656">
    <property type="entry name" value="PROTEIN CBR-CLEC-78"/>
    <property type="match status" value="1"/>
</dbReference>
<proteinExistence type="predicted"/>
<keyword evidence="2" id="KW-0677">Repeat</keyword>
<evidence type="ECO:0000256" key="1">
    <source>
        <dbReference type="ARBA" id="ARBA00022729"/>
    </source>
</evidence>
<evidence type="ECO:0000256" key="3">
    <source>
        <dbReference type="ARBA" id="ARBA00023157"/>
    </source>
</evidence>
<dbReference type="PANTHER" id="PTHR45656:SF4">
    <property type="entry name" value="PROTEIN CBR-CLEC-78"/>
    <property type="match status" value="1"/>
</dbReference>
<sequence length="489" mass="55609">LLFSQTFNFQFLKENQSRAFKRDSDNNFPNGNSLETYRKVFKATCGYPGSPRNGRVLNLLERYEEGMVVTFECDPEHFLLGPMTRTCLNNGTWSNQMPVCGRCSTLIFYQKFLKIKTILGIDIIADQSVKNLGLTSASEALNNYPPQLAIDGNFRTCFFSNRRKPRWWRVELPSTSLKNQSIVSVALTLPPINAELFFSIYIIEVETLSSQEYDQTNKSVSESLTISTSSKYHKCATFRGNQITIDGIRSVRYYCQEGFRLIGESERHCDSKTGQWSHQEPFCERITCPEPTPLENAFYRIYGDYYDLPVVGTKTVYECRPGYVFDGLENDTSVCGNNGQWSNNPASCEPIDCGHPESMLINSEEFFLSGARFELINDTTTFMSIAEVICSPESNGQKNSIKFRCREDGRWMEVQTSSTSTENTNSFGNNCIKSRHNGFLLFTTIGSKNIFRKNFLFKETSINVLHLLAAVVIAAFVSIFIIVVLLFKR</sequence>
<dbReference type="SUPFAM" id="SSF49785">
    <property type="entry name" value="Galactose-binding domain-like"/>
    <property type="match status" value="1"/>
</dbReference>
<dbReference type="InterPro" id="IPR008979">
    <property type="entry name" value="Galactose-bd-like_sf"/>
</dbReference>
<evidence type="ECO:0000256" key="2">
    <source>
        <dbReference type="ARBA" id="ARBA00022737"/>
    </source>
</evidence>
<dbReference type="EMBL" id="JXLN01012641">
    <property type="protein sequence ID" value="KPM08711.1"/>
    <property type="molecule type" value="Genomic_DNA"/>
</dbReference>
<feature type="domain" description="Sushi" evidence="5">
    <location>
        <begin position="43"/>
        <end position="102"/>
    </location>
</feature>
<organism evidence="6 7">
    <name type="scientific">Sarcoptes scabiei</name>
    <name type="common">Itch mite</name>
    <name type="synonym">Acarus scabiei</name>
    <dbReference type="NCBI Taxonomy" id="52283"/>
    <lineage>
        <taxon>Eukaryota</taxon>
        <taxon>Metazoa</taxon>
        <taxon>Ecdysozoa</taxon>
        <taxon>Arthropoda</taxon>
        <taxon>Chelicerata</taxon>
        <taxon>Arachnida</taxon>
        <taxon>Acari</taxon>
        <taxon>Acariformes</taxon>
        <taxon>Sarcoptiformes</taxon>
        <taxon>Astigmata</taxon>
        <taxon>Psoroptidia</taxon>
        <taxon>Sarcoptoidea</taxon>
        <taxon>Sarcoptidae</taxon>
        <taxon>Sarcoptinae</taxon>
        <taxon>Sarcoptes</taxon>
    </lineage>
</organism>
<feature type="disulfide bond" evidence="4">
    <location>
        <begin position="73"/>
        <end position="100"/>
    </location>
</feature>
<protein>
    <submittedName>
        <fullName evidence="6">Sushi domain containing protein 2</fullName>
    </submittedName>
</protein>
<dbReference type="CDD" id="cd00033">
    <property type="entry name" value="CCP"/>
    <property type="match status" value="3"/>
</dbReference>
<keyword evidence="4" id="KW-0768">Sushi</keyword>
<dbReference type="Gene3D" id="2.60.120.260">
    <property type="entry name" value="Galactose-binding domain-like"/>
    <property type="match status" value="1"/>
</dbReference>
<feature type="domain" description="Sushi" evidence="5">
    <location>
        <begin position="286"/>
        <end position="350"/>
    </location>
</feature>
<dbReference type="InterPro" id="IPR051277">
    <property type="entry name" value="SEZ6_CSMD_C4BPB_Regulators"/>
</dbReference>
<dbReference type="Pfam" id="PF00084">
    <property type="entry name" value="Sushi"/>
    <property type="match status" value="3"/>
</dbReference>
<feature type="non-terminal residue" evidence="6">
    <location>
        <position position="489"/>
    </location>
</feature>
<keyword evidence="1" id="KW-0732">Signal</keyword>
<dbReference type="AlphaFoldDB" id="A0A132ACJ8"/>
<evidence type="ECO:0000313" key="6">
    <source>
        <dbReference type="EMBL" id="KPM08711.1"/>
    </source>
</evidence>
<evidence type="ECO:0000256" key="4">
    <source>
        <dbReference type="PROSITE-ProRule" id="PRU00302"/>
    </source>
</evidence>
<name>A0A132ACJ8_SARSC</name>
<reference evidence="6 7" key="1">
    <citation type="journal article" date="2015" name="Parasit. Vectors">
        <title>Draft genome of the scabies mite.</title>
        <authorList>
            <person name="Rider S.D.Jr."/>
            <person name="Morgan M.S."/>
            <person name="Arlian L.G."/>
        </authorList>
    </citation>
    <scope>NUCLEOTIDE SEQUENCE [LARGE SCALE GENOMIC DNA]</scope>
    <source>
        <strain evidence="6">Arlian Lab</strain>
    </source>
</reference>
<gene>
    <name evidence="6" type="ORF">QR98_0072350</name>
</gene>
<dbReference type="VEuPathDB" id="VectorBase:SSCA007872"/>
<evidence type="ECO:0000313" key="7">
    <source>
        <dbReference type="Proteomes" id="UP000616769"/>
    </source>
</evidence>